<evidence type="ECO:0000256" key="9">
    <source>
        <dbReference type="PIRSR" id="PIRSR601088-3"/>
    </source>
</evidence>
<dbReference type="InterPro" id="IPR022616">
    <property type="entry name" value="Glyco_hydro_4_C"/>
</dbReference>
<dbReference type="Gene3D" id="3.40.50.720">
    <property type="entry name" value="NAD(P)-binding Rossmann-like Domain"/>
    <property type="match status" value="1"/>
</dbReference>
<feature type="binding site" evidence="9">
    <location>
        <position position="201"/>
    </location>
    <ligand>
        <name>Mn(2+)</name>
        <dbReference type="ChEBI" id="CHEBI:29035"/>
    </ligand>
</feature>
<evidence type="ECO:0000256" key="10">
    <source>
        <dbReference type="PIRSR" id="PIRSR601088-4"/>
    </source>
</evidence>
<feature type="binding site" evidence="8">
    <location>
        <position position="94"/>
    </location>
    <ligand>
        <name>substrate</name>
    </ligand>
</feature>
<feature type="domain" description="Glycosyl hydrolase family 4 C-terminal" evidence="12">
    <location>
        <begin position="196"/>
        <end position="416"/>
    </location>
</feature>
<keyword evidence="9" id="KW-0170">Cobalt</keyword>
<dbReference type="Proteomes" id="UP000640299">
    <property type="component" value="Chromosome"/>
</dbReference>
<keyword evidence="5 9" id="KW-0464">Manganese</keyword>
<evidence type="ECO:0000256" key="3">
    <source>
        <dbReference type="ARBA" id="ARBA00022801"/>
    </source>
</evidence>
<dbReference type="Pfam" id="PF11975">
    <property type="entry name" value="Glyco_hydro_4C"/>
    <property type="match status" value="1"/>
</dbReference>
<proteinExistence type="inferred from homology"/>
<evidence type="ECO:0000256" key="11">
    <source>
        <dbReference type="RuleBase" id="RU361152"/>
    </source>
</evidence>
<keyword evidence="9" id="KW-0533">Nickel</keyword>
<feature type="site" description="Increases basicity of active site Tyr" evidence="10">
    <location>
        <position position="110"/>
    </location>
</feature>
<sequence length="442" mass="50704">MKNSKLTIVGGGSTYTLGILMSLIEESNQFPLSQIILYDTDESRQEKIGKASKILLKEHYSSLEKFDYTTNQAVAFKDADIIFVQIRTGGLLMREKDEQIPIKHGVVGQETCGPGGMAYGLRSISDMIQLVKDIRSINKDAWILNYTNPAAIVGLALDKAFPDDYKLLNICDMPIAIMKTYADILNEDIWNLDADYFGLNHFGWFTKIKNKTGHDYTSELKNYIRNNEFNPTDKLIANDPSWQSTFKQAKQMLEDFDEYLPNTYLQYYLYPNELSRKENINNTRARQVINGRERNVFEDCDTIIKQNNTNNIDISGDIHGIYMIRIAASLIYHLREKFIVMTRNNGIIPNLPKDALVEIPALIGKYGIEPLQVGEIPTFYKGLLENQYAYEKLVVEAYFENDYNKLLQALVLNRTVVDTNKAKGILKDLSDANREYWPQFLE</sequence>
<dbReference type="Pfam" id="PF02056">
    <property type="entry name" value="Glyco_hydro_4"/>
    <property type="match status" value="1"/>
</dbReference>
<dbReference type="PANTHER" id="PTHR32092">
    <property type="entry name" value="6-PHOSPHO-BETA-GLUCOSIDASE-RELATED"/>
    <property type="match status" value="1"/>
</dbReference>
<protein>
    <submittedName>
        <fullName evidence="13">6-phospho-alpha-glucosidase</fullName>
    </submittedName>
</protein>
<dbReference type="AlphaFoldDB" id="A0AB37HL54"/>
<dbReference type="SUPFAM" id="SSF51735">
    <property type="entry name" value="NAD(P)-binding Rossmann-fold domains"/>
    <property type="match status" value="1"/>
</dbReference>
<feature type="active site" description="Proton acceptor" evidence="7">
    <location>
        <position position="264"/>
    </location>
</feature>
<dbReference type="SUPFAM" id="SSF56327">
    <property type="entry name" value="LDH C-terminal domain-like"/>
    <property type="match status" value="1"/>
</dbReference>
<evidence type="ECO:0000259" key="12">
    <source>
        <dbReference type="Pfam" id="PF11975"/>
    </source>
</evidence>
<dbReference type="GO" id="GO:0046872">
    <property type="term" value="F:metal ion binding"/>
    <property type="evidence" value="ECO:0007669"/>
    <property type="project" value="UniProtKB-KW"/>
</dbReference>
<evidence type="ECO:0000256" key="4">
    <source>
        <dbReference type="ARBA" id="ARBA00023027"/>
    </source>
</evidence>
<comment type="cofactor">
    <cofactor evidence="11">
        <name>NAD(+)</name>
        <dbReference type="ChEBI" id="CHEBI:57540"/>
    </cofactor>
    <text evidence="11">Binds 1 NAD(+) per subunit.</text>
</comment>
<evidence type="ECO:0000256" key="1">
    <source>
        <dbReference type="ARBA" id="ARBA00010141"/>
    </source>
</evidence>
<keyword evidence="4 11" id="KW-0520">NAD</keyword>
<dbReference type="EMBL" id="CP069389">
    <property type="protein sequence ID" value="QRN91526.1"/>
    <property type="molecule type" value="Genomic_DNA"/>
</dbReference>
<feature type="binding site" evidence="8">
    <location>
        <position position="148"/>
    </location>
    <ligand>
        <name>substrate</name>
    </ligand>
</feature>
<dbReference type="InterPro" id="IPR001088">
    <property type="entry name" value="Glyco_hydro_4"/>
</dbReference>
<organism evidence="13 14">
    <name type="scientific">Mammaliicoccus sciuri</name>
    <name type="common">Staphylococcus sciuri</name>
    <dbReference type="NCBI Taxonomy" id="1296"/>
    <lineage>
        <taxon>Bacteria</taxon>
        <taxon>Bacillati</taxon>
        <taxon>Bacillota</taxon>
        <taxon>Bacilli</taxon>
        <taxon>Bacillales</taxon>
        <taxon>Staphylococcaceae</taxon>
        <taxon>Mammaliicoccus</taxon>
    </lineage>
</organism>
<dbReference type="Gene3D" id="3.90.110.10">
    <property type="entry name" value="Lactate dehydrogenase/glycoside hydrolase, family 4, C-terminal"/>
    <property type="match status" value="1"/>
</dbReference>
<keyword evidence="3 11" id="KW-0378">Hydrolase</keyword>
<comment type="similarity">
    <text evidence="1 11">Belongs to the glycosyl hydrolase 4 family.</text>
</comment>
<evidence type="ECO:0000313" key="13">
    <source>
        <dbReference type="EMBL" id="QRN91526.1"/>
    </source>
</evidence>
<feature type="binding site" evidence="9">
    <location>
        <position position="171"/>
    </location>
    <ligand>
        <name>Mn(2+)</name>
        <dbReference type="ChEBI" id="CHEBI:29035"/>
    </ligand>
</feature>
<evidence type="ECO:0000256" key="7">
    <source>
        <dbReference type="PIRSR" id="PIRSR601088-1"/>
    </source>
</evidence>
<dbReference type="InterPro" id="IPR036291">
    <property type="entry name" value="NAD(P)-bd_dom_sf"/>
</dbReference>
<dbReference type="InterPro" id="IPR015955">
    <property type="entry name" value="Lactate_DH/Glyco_Ohase_4_C"/>
</dbReference>
<dbReference type="GO" id="GO:0004553">
    <property type="term" value="F:hydrolase activity, hydrolyzing O-glycosyl compounds"/>
    <property type="evidence" value="ECO:0007669"/>
    <property type="project" value="InterPro"/>
</dbReference>
<dbReference type="GO" id="GO:0005975">
    <property type="term" value="P:carbohydrate metabolic process"/>
    <property type="evidence" value="ECO:0007669"/>
    <property type="project" value="InterPro"/>
</dbReference>
<gene>
    <name evidence="13" type="ORF">JRU67_01485</name>
</gene>
<feature type="binding site" evidence="8">
    <location>
        <position position="284"/>
    </location>
    <ligand>
        <name>substrate</name>
    </ligand>
</feature>
<evidence type="ECO:0000256" key="6">
    <source>
        <dbReference type="ARBA" id="ARBA00023295"/>
    </source>
</evidence>
<dbReference type="RefSeq" id="WP_198471802.1">
    <property type="nucleotide sequence ID" value="NZ_CP065960.1"/>
</dbReference>
<feature type="active site" description="Proton donor" evidence="7">
    <location>
        <position position="172"/>
    </location>
</feature>
<evidence type="ECO:0000256" key="8">
    <source>
        <dbReference type="PIRSR" id="PIRSR601088-2"/>
    </source>
</evidence>
<keyword evidence="2 9" id="KW-0479">Metal-binding</keyword>
<dbReference type="GO" id="GO:0016616">
    <property type="term" value="F:oxidoreductase activity, acting on the CH-OH group of donors, NAD or NADP as acceptor"/>
    <property type="evidence" value="ECO:0007669"/>
    <property type="project" value="InterPro"/>
</dbReference>
<evidence type="ECO:0000256" key="5">
    <source>
        <dbReference type="ARBA" id="ARBA00023211"/>
    </source>
</evidence>
<accession>A0AB37HL54</accession>
<name>A0AB37HL54_MAMSC</name>
<keyword evidence="6 11" id="KW-0326">Glycosidase</keyword>
<keyword evidence="9" id="KW-0408">Iron</keyword>
<dbReference type="PRINTS" id="PR00732">
    <property type="entry name" value="GLHYDRLASE4"/>
</dbReference>
<evidence type="ECO:0000313" key="14">
    <source>
        <dbReference type="Proteomes" id="UP000640299"/>
    </source>
</evidence>
<reference evidence="13" key="1">
    <citation type="submission" date="2021-02" db="EMBL/GenBank/DDBJ databases">
        <title>cfr and optrA-positive Staphylococcus spp.</title>
        <authorList>
            <person name="Chen L."/>
        </authorList>
    </citation>
    <scope>NUCLEOTIDE SEQUENCE</scope>
    <source>
        <strain evidence="13">GDQ20D70P</strain>
    </source>
</reference>
<dbReference type="PANTHER" id="PTHR32092:SF14">
    <property type="entry name" value="MALTOSE-6'-PHOSPHATE GLUCOSIDASE"/>
    <property type="match status" value="1"/>
</dbReference>
<evidence type="ECO:0000256" key="2">
    <source>
        <dbReference type="ARBA" id="ARBA00022723"/>
    </source>
</evidence>